<proteinExistence type="predicted"/>
<evidence type="ECO:0000313" key="3">
    <source>
        <dbReference type="Proteomes" id="UP000535589"/>
    </source>
</evidence>
<protein>
    <submittedName>
        <fullName evidence="2">Diguanylate cyclase</fullName>
    </submittedName>
</protein>
<comment type="caution">
    <text evidence="2">The sequence shown here is derived from an EMBL/GenBank/DDBJ whole genome shotgun (WGS) entry which is preliminary data.</text>
</comment>
<feature type="domain" description="Thaumarchaeal output" evidence="1">
    <location>
        <begin position="117"/>
        <end position="297"/>
    </location>
</feature>
<dbReference type="AlphaFoldDB" id="A0A7X8TQN9"/>
<dbReference type="Pfam" id="PF18551">
    <property type="entry name" value="TackOD1"/>
    <property type="match status" value="1"/>
</dbReference>
<dbReference type="InterPro" id="IPR040572">
    <property type="entry name" value="TackOD1"/>
</dbReference>
<dbReference type="EMBL" id="JABAIK010000007">
    <property type="protein sequence ID" value="NLS12974.1"/>
    <property type="molecule type" value="Genomic_DNA"/>
</dbReference>
<name>A0A7X8TQN9_9VIBR</name>
<keyword evidence="3" id="KW-1185">Reference proteome</keyword>
<gene>
    <name evidence="2" type="ORF">HGP28_08730</name>
</gene>
<evidence type="ECO:0000259" key="1">
    <source>
        <dbReference type="Pfam" id="PF18551"/>
    </source>
</evidence>
<dbReference type="Proteomes" id="UP000535589">
    <property type="component" value="Unassembled WGS sequence"/>
</dbReference>
<sequence length="461" mass="53436">MAEKRENSEEGALIYWVGEPLDSIAIDGVHYVTSVDAIPAEMGGLAIFHQPDPLALKRTLKQFYSHLKRWSWQVLVTHETPYSQAITDGRIDSQSVEQCLDEWRQFRQRLAVMADVQHIDALVGWLGLDRKRRLLPFKDLNSHSIYSFPLIEALYPDLYSSYRYVLAEHARGLIDKETLIDRIRSCHQCHSAHLNYVEVCPNCASIDIDTEIALHCFTCGHVGPQESFQRRGKLECPNCLTQLRHIGVDYDRPLENHVCHSCRFRFVEAETHAHCLSCRTDNKMDQLVVRKIYQYRLGDVGEYLFRYGRFQQAPQLSIKGKLEASFFQNVLAWQNKVAQRDKKDTHLLMGLHLPSLDSYGLRYGDSKLFALMDQLIARLGNLFRETDICCQFRTDVVFVLMPNTPYASFQVLQQKLTDLRALIEDDTFELNVYFWSLPDEQINADPSQWLRARVSEIYAPR</sequence>
<dbReference type="RefSeq" id="WP_168836068.1">
    <property type="nucleotide sequence ID" value="NZ_JABAIK010000007.1"/>
</dbReference>
<evidence type="ECO:0000313" key="2">
    <source>
        <dbReference type="EMBL" id="NLS12974.1"/>
    </source>
</evidence>
<accession>A0A7X8TQN9</accession>
<reference evidence="2 3" key="1">
    <citation type="submission" date="2020-04" db="EMBL/GenBank/DDBJ databases">
        <title>Vibrio sp. SM6, a novel species isolated from seawater.</title>
        <authorList>
            <person name="Wang X."/>
        </authorList>
    </citation>
    <scope>NUCLEOTIDE SEQUENCE [LARGE SCALE GENOMIC DNA]</scope>
    <source>
        <strain evidence="2 3">SM6</strain>
    </source>
</reference>
<organism evidence="2 3">
    <name type="scientific">Vibrio agarilyticus</name>
    <dbReference type="NCBI Taxonomy" id="2726741"/>
    <lineage>
        <taxon>Bacteria</taxon>
        <taxon>Pseudomonadati</taxon>
        <taxon>Pseudomonadota</taxon>
        <taxon>Gammaproteobacteria</taxon>
        <taxon>Vibrionales</taxon>
        <taxon>Vibrionaceae</taxon>
        <taxon>Vibrio</taxon>
    </lineage>
</organism>